<dbReference type="EMBL" id="CP136864">
    <property type="protein sequence ID" value="WOJ93834.1"/>
    <property type="molecule type" value="Genomic_DNA"/>
</dbReference>
<reference evidence="3 4" key="1">
    <citation type="submission" date="2023-10" db="EMBL/GenBank/DDBJ databases">
        <title>Two novel species belonging to the OM43/NOR5 clade.</title>
        <authorList>
            <person name="Park M."/>
        </authorList>
    </citation>
    <scope>NUCLEOTIDE SEQUENCE [LARGE SCALE GENOMIC DNA]</scope>
    <source>
        <strain evidence="3 4">IMCC43200</strain>
    </source>
</reference>
<dbReference type="InterPro" id="IPR006015">
    <property type="entry name" value="Universal_stress_UspA"/>
</dbReference>
<dbReference type="SUPFAM" id="SSF52402">
    <property type="entry name" value="Adenine nucleotide alpha hydrolases-like"/>
    <property type="match status" value="2"/>
</dbReference>
<dbReference type="InterPro" id="IPR006016">
    <property type="entry name" value="UspA"/>
</dbReference>
<dbReference type="PRINTS" id="PR01438">
    <property type="entry name" value="UNVRSLSTRESS"/>
</dbReference>
<gene>
    <name evidence="3" type="ORF">R0135_01380</name>
</gene>
<accession>A0ABZ0I2V4</accession>
<dbReference type="PANTHER" id="PTHR46268:SF6">
    <property type="entry name" value="UNIVERSAL STRESS PROTEIN UP12"/>
    <property type="match status" value="1"/>
</dbReference>
<dbReference type="CDD" id="cd00293">
    <property type="entry name" value="USP-like"/>
    <property type="match status" value="2"/>
</dbReference>
<dbReference type="RefSeq" id="WP_407348474.1">
    <property type="nucleotide sequence ID" value="NZ_CP136864.1"/>
</dbReference>
<evidence type="ECO:0000259" key="2">
    <source>
        <dbReference type="Pfam" id="PF00582"/>
    </source>
</evidence>
<evidence type="ECO:0000313" key="4">
    <source>
        <dbReference type="Proteomes" id="UP001626537"/>
    </source>
</evidence>
<feature type="domain" description="UspA" evidence="2">
    <location>
        <begin position="219"/>
        <end position="287"/>
    </location>
</feature>
<dbReference type="Pfam" id="PF00582">
    <property type="entry name" value="Usp"/>
    <property type="match status" value="2"/>
</dbReference>
<dbReference type="Gene3D" id="3.40.50.12370">
    <property type="match status" value="1"/>
</dbReference>
<sequence>MAVNNQEKILACVDQSQFADYVTDYAAWAARRIHAPLELMHIIDTHQTPPSGEDHSGTIGFDAQEQLLTKLTEEDEARTRALREAGRMFLNKLRERASNQGAPEVDTRQRYGELVETLQEQEDGVQLMVLGRRGESAETTQRDLGRNVERVVRAVSKPILTVTEGFREPQRLMFAFDGSAVTRRGVEMIASSALFRGLPILLLMSGKVNPDGSKKLDWAEKTLSAAGYTVSKKLIPGDAESVIAKTVNDESIDLLIMGAFSHSPLRTLLFGSKTADLLRSSGIPTLLLG</sequence>
<dbReference type="PANTHER" id="PTHR46268">
    <property type="entry name" value="STRESS RESPONSE PROTEIN NHAX"/>
    <property type="match status" value="1"/>
</dbReference>
<proteinExistence type="inferred from homology"/>
<protein>
    <submittedName>
        <fullName evidence="3">Universal stress protein</fullName>
    </submittedName>
</protein>
<organism evidence="3 4">
    <name type="scientific">Congregibacter variabilis</name>
    <dbReference type="NCBI Taxonomy" id="3081200"/>
    <lineage>
        <taxon>Bacteria</taxon>
        <taxon>Pseudomonadati</taxon>
        <taxon>Pseudomonadota</taxon>
        <taxon>Gammaproteobacteria</taxon>
        <taxon>Cellvibrionales</taxon>
        <taxon>Halieaceae</taxon>
        <taxon>Congregibacter</taxon>
    </lineage>
</organism>
<evidence type="ECO:0000256" key="1">
    <source>
        <dbReference type="ARBA" id="ARBA00008791"/>
    </source>
</evidence>
<feature type="domain" description="UspA" evidence="2">
    <location>
        <begin position="7"/>
        <end position="162"/>
    </location>
</feature>
<keyword evidence="4" id="KW-1185">Reference proteome</keyword>
<comment type="similarity">
    <text evidence="1">Belongs to the universal stress protein A family.</text>
</comment>
<evidence type="ECO:0000313" key="3">
    <source>
        <dbReference type="EMBL" id="WOJ93834.1"/>
    </source>
</evidence>
<dbReference type="Proteomes" id="UP001626537">
    <property type="component" value="Chromosome"/>
</dbReference>
<name>A0ABZ0I2V4_9GAMM</name>